<evidence type="ECO:0000313" key="4">
    <source>
        <dbReference type="EMBL" id="KAG6682717.1"/>
    </source>
</evidence>
<dbReference type="GO" id="GO:0006952">
    <property type="term" value="P:defense response"/>
    <property type="evidence" value="ECO:0007669"/>
    <property type="project" value="UniProtKB-KW"/>
</dbReference>
<dbReference type="PROSITE" id="PS51450">
    <property type="entry name" value="LRR"/>
    <property type="match status" value="1"/>
</dbReference>
<dbReference type="Proteomes" id="UP000811246">
    <property type="component" value="Chromosome 13"/>
</dbReference>
<name>A0A922IU09_CARIL</name>
<gene>
    <name evidence="4" type="ORF">I3842_13G156400</name>
</gene>
<dbReference type="PANTHER" id="PTHR36766:SF38">
    <property type="entry name" value="DISEASE RESISTANCE PROTEIN RGA3"/>
    <property type="match status" value="1"/>
</dbReference>
<keyword evidence="2" id="KW-0611">Plant defense</keyword>
<feature type="domain" description="Disease resistance R13L4/SHOC-2-like LRR" evidence="3">
    <location>
        <begin position="3"/>
        <end position="90"/>
    </location>
</feature>
<comment type="caution">
    <text evidence="4">The sequence shown here is derived from an EMBL/GenBank/DDBJ whole genome shotgun (WGS) entry which is preliminary data.</text>
</comment>
<evidence type="ECO:0000313" key="5">
    <source>
        <dbReference type="Proteomes" id="UP000811246"/>
    </source>
</evidence>
<evidence type="ECO:0000256" key="1">
    <source>
        <dbReference type="ARBA" id="ARBA00022737"/>
    </source>
</evidence>
<organism evidence="4 5">
    <name type="scientific">Carya illinoinensis</name>
    <name type="common">Pecan</name>
    <dbReference type="NCBI Taxonomy" id="32201"/>
    <lineage>
        <taxon>Eukaryota</taxon>
        <taxon>Viridiplantae</taxon>
        <taxon>Streptophyta</taxon>
        <taxon>Embryophyta</taxon>
        <taxon>Tracheophyta</taxon>
        <taxon>Spermatophyta</taxon>
        <taxon>Magnoliopsida</taxon>
        <taxon>eudicotyledons</taxon>
        <taxon>Gunneridae</taxon>
        <taxon>Pentapetalae</taxon>
        <taxon>rosids</taxon>
        <taxon>fabids</taxon>
        <taxon>Fagales</taxon>
        <taxon>Juglandaceae</taxon>
        <taxon>Carya</taxon>
    </lineage>
</organism>
<dbReference type="Pfam" id="PF23598">
    <property type="entry name" value="LRR_14"/>
    <property type="match status" value="1"/>
</dbReference>
<evidence type="ECO:0000259" key="3">
    <source>
        <dbReference type="Pfam" id="PF23598"/>
    </source>
</evidence>
<dbReference type="EMBL" id="CM031837">
    <property type="protein sequence ID" value="KAG6682717.1"/>
    <property type="molecule type" value="Genomic_DNA"/>
</dbReference>
<dbReference type="AlphaFoldDB" id="A0A922IU09"/>
<proteinExistence type="predicted"/>
<dbReference type="InterPro" id="IPR001611">
    <property type="entry name" value="Leu-rich_rpt"/>
</dbReference>
<protein>
    <recommendedName>
        <fullName evidence="3">Disease resistance R13L4/SHOC-2-like LRR domain-containing protein</fullName>
    </recommendedName>
</protein>
<evidence type="ECO:0000256" key="2">
    <source>
        <dbReference type="ARBA" id="ARBA00022821"/>
    </source>
</evidence>
<dbReference type="InterPro" id="IPR055414">
    <property type="entry name" value="LRR_R13L4/SHOC2-like"/>
</dbReference>
<accession>A0A922IU09</accession>
<dbReference type="PANTHER" id="PTHR36766">
    <property type="entry name" value="PLANT BROAD-SPECTRUM MILDEW RESISTANCE PROTEIN RPW8"/>
    <property type="match status" value="1"/>
</dbReference>
<sequence length="339" mass="38791">MYKLKHLRDLDLSGNYKIEKLPDSISRLQNLYTLRLTGCVNLRELPRGITKLVNLRHLYNDGCDHLTYMPRGLGQLTNLQTLSKFLDKKKGSRLSELSIRCCPMLTSLPMFPHLEKNLMLVNASWKPVQQTITNASSSSASSTPIAFSSPPLSKLKRIYLERIEDLETLPEDGLQNLISLQHLSIAECRRLKSLSQGVQYLTALTKLEIRNCRMLDLRNDKHGMQWKGLKSLISLQFTGMPKLVSLPLGLQHVTSLRRLQISFCSSLMAIPEWICNWASLEQFTINTCSGLTSLPEAMSRLTSLEMLRILDCPILLRRCKRERGEDWPKIAHIPNRYIF</sequence>
<keyword evidence="1" id="KW-0677">Repeat</keyword>
<reference evidence="4" key="1">
    <citation type="submission" date="2021-01" db="EMBL/GenBank/DDBJ databases">
        <authorList>
            <person name="Lovell J.T."/>
            <person name="Bentley N."/>
            <person name="Bhattarai G."/>
            <person name="Jenkins J.W."/>
            <person name="Sreedasyam A."/>
            <person name="Alarcon Y."/>
            <person name="Bock C."/>
            <person name="Boston L."/>
            <person name="Carlson J."/>
            <person name="Cervantes K."/>
            <person name="Clermont K."/>
            <person name="Krom N."/>
            <person name="Kubenka K."/>
            <person name="Mamidi S."/>
            <person name="Mattison C."/>
            <person name="Monteros M."/>
            <person name="Pisani C."/>
            <person name="Plott C."/>
            <person name="Rajasekar S."/>
            <person name="Rhein H.S."/>
            <person name="Rohla C."/>
            <person name="Song M."/>
            <person name="Hilaire R.S."/>
            <person name="Shu S."/>
            <person name="Wells L."/>
            <person name="Wang X."/>
            <person name="Webber J."/>
            <person name="Heerema R.J."/>
            <person name="Klein P."/>
            <person name="Conner P."/>
            <person name="Grauke L."/>
            <person name="Grimwood J."/>
            <person name="Schmutz J."/>
            <person name="Randall J.J."/>
        </authorList>
    </citation>
    <scope>NUCLEOTIDE SEQUENCE</scope>
    <source>
        <tissue evidence="4">Leaf</tissue>
    </source>
</reference>